<evidence type="ECO:0000256" key="1">
    <source>
        <dbReference type="SAM" id="MobiDB-lite"/>
    </source>
</evidence>
<accession>A7E9H7</accession>
<dbReference type="EMBL" id="CH476622">
    <property type="protein sequence ID" value="EDN97029.1"/>
    <property type="molecule type" value="Genomic_DNA"/>
</dbReference>
<organism evidence="2 3">
    <name type="scientific">Sclerotinia sclerotiorum (strain ATCC 18683 / 1980 / Ss-1)</name>
    <name type="common">White mold</name>
    <name type="synonym">Whetzelinia sclerotiorum</name>
    <dbReference type="NCBI Taxonomy" id="665079"/>
    <lineage>
        <taxon>Eukaryota</taxon>
        <taxon>Fungi</taxon>
        <taxon>Dikarya</taxon>
        <taxon>Ascomycota</taxon>
        <taxon>Pezizomycotina</taxon>
        <taxon>Leotiomycetes</taxon>
        <taxon>Helotiales</taxon>
        <taxon>Sclerotiniaceae</taxon>
        <taxon>Sclerotinia</taxon>
    </lineage>
</organism>
<dbReference type="GeneID" id="5493574"/>
<dbReference type="AlphaFoldDB" id="A7E9H7"/>
<dbReference type="InParanoid" id="A7E9H7"/>
<reference evidence="3" key="1">
    <citation type="journal article" date="2011" name="PLoS Genet.">
        <title>Genomic analysis of the necrotrophic fungal pathogens Sclerotinia sclerotiorum and Botrytis cinerea.</title>
        <authorList>
            <person name="Amselem J."/>
            <person name="Cuomo C.A."/>
            <person name="van Kan J.A."/>
            <person name="Viaud M."/>
            <person name="Benito E.P."/>
            <person name="Couloux A."/>
            <person name="Coutinho P.M."/>
            <person name="de Vries R.P."/>
            <person name="Dyer P.S."/>
            <person name="Fillinger S."/>
            <person name="Fournier E."/>
            <person name="Gout L."/>
            <person name="Hahn M."/>
            <person name="Kohn L."/>
            <person name="Lapalu N."/>
            <person name="Plummer K.M."/>
            <person name="Pradier J.M."/>
            <person name="Quevillon E."/>
            <person name="Sharon A."/>
            <person name="Simon A."/>
            <person name="ten Have A."/>
            <person name="Tudzynski B."/>
            <person name="Tudzynski P."/>
            <person name="Wincker P."/>
            <person name="Andrew M."/>
            <person name="Anthouard V."/>
            <person name="Beever R.E."/>
            <person name="Beffa R."/>
            <person name="Benoit I."/>
            <person name="Bouzid O."/>
            <person name="Brault B."/>
            <person name="Chen Z."/>
            <person name="Choquer M."/>
            <person name="Collemare J."/>
            <person name="Cotton P."/>
            <person name="Danchin E.G."/>
            <person name="Da Silva C."/>
            <person name="Gautier A."/>
            <person name="Giraud C."/>
            <person name="Giraud T."/>
            <person name="Gonzalez C."/>
            <person name="Grossetete S."/>
            <person name="Guldener U."/>
            <person name="Henrissat B."/>
            <person name="Howlett B.J."/>
            <person name="Kodira C."/>
            <person name="Kretschmer M."/>
            <person name="Lappartient A."/>
            <person name="Leroch M."/>
            <person name="Levis C."/>
            <person name="Mauceli E."/>
            <person name="Neuveglise C."/>
            <person name="Oeser B."/>
            <person name="Pearson M."/>
            <person name="Poulain J."/>
            <person name="Poussereau N."/>
            <person name="Quesneville H."/>
            <person name="Rascle C."/>
            <person name="Schumacher J."/>
            <person name="Segurens B."/>
            <person name="Sexton A."/>
            <person name="Silva E."/>
            <person name="Sirven C."/>
            <person name="Soanes D.M."/>
            <person name="Talbot N.J."/>
            <person name="Templeton M."/>
            <person name="Yandava C."/>
            <person name="Yarden O."/>
            <person name="Zeng Q."/>
            <person name="Rollins J.A."/>
            <person name="Lebrun M.H."/>
            <person name="Dickman M."/>
        </authorList>
    </citation>
    <scope>NUCLEOTIDE SEQUENCE [LARGE SCALE GENOMIC DNA]</scope>
    <source>
        <strain evidence="3">ATCC 18683 / 1980 / Ss-1</strain>
    </source>
</reference>
<evidence type="ECO:0000313" key="2">
    <source>
        <dbReference type="EMBL" id="EDN97029.1"/>
    </source>
</evidence>
<gene>
    <name evidence="2" type="ORF">SS1G_01957</name>
</gene>
<sequence>MVFTDTSCGGGDLGRGWCGVLGLDVDDRVMEGKSSAGSEGGKDSRDKLMR</sequence>
<feature type="region of interest" description="Disordered" evidence="1">
    <location>
        <begin position="30"/>
        <end position="50"/>
    </location>
</feature>
<name>A7E9H7_SCLS1</name>
<feature type="compositionally biased region" description="Basic and acidic residues" evidence="1">
    <location>
        <begin position="40"/>
        <end position="50"/>
    </location>
</feature>
<dbReference type="HOGENOM" id="CLU_3125912_0_0_1"/>
<dbReference type="RefSeq" id="XP_001597761.1">
    <property type="nucleotide sequence ID" value="XM_001597711.1"/>
</dbReference>
<dbReference type="Proteomes" id="UP000001312">
    <property type="component" value="Unassembled WGS sequence"/>
</dbReference>
<keyword evidence="3" id="KW-1185">Reference proteome</keyword>
<protein>
    <submittedName>
        <fullName evidence="2">Uncharacterized protein</fullName>
    </submittedName>
</protein>
<dbReference type="KEGG" id="ssl:SS1G_01957"/>
<evidence type="ECO:0000313" key="3">
    <source>
        <dbReference type="Proteomes" id="UP000001312"/>
    </source>
</evidence>
<proteinExistence type="predicted"/>